<sequence>MWRRRAPRGEGQAVALLSGVPEYSEDRDDVADDGANGPRPRLWCFLRRLDPPLTAVSPTGGQVTARARSSAAPRGLCSALVYQGVRVVWRDAEASIDVSQPSNEDDLRRLAARRDVDPLLEVYVHVASDQQPVSDSTSSVTAAAGAGSPASSSPPTSQAGSAPPRSAATTKEALRSLLRSPQGTTEVFAMRTARWLVVHHLDGLVVELGSAVSGVATELITRLAEMCQRQLGRMGKSFTLVLPESTTLFAQYDLNALLTTRGLYPIQRTHLTSDLRHASCPAPFKGAYFGIEHILNRTRSALGRGHRRQGLSRIFFSVSLLGAHFLLDREPALNESVAFAPAKFQGFMPYSQASFLRPSLLLDIPTVYKGILALLHLYTGNVAWCKGLV</sequence>
<proteinExistence type="predicted"/>
<comment type="caution">
    <text evidence="1">The sequence shown here is derived from an EMBL/GenBank/DDBJ whole genome shotgun (WGS) entry which is preliminary data.</text>
</comment>
<organism evidence="1 2">
    <name type="scientific">Dermacentor silvarum</name>
    <name type="common">Tick</name>
    <dbReference type="NCBI Taxonomy" id="543639"/>
    <lineage>
        <taxon>Eukaryota</taxon>
        <taxon>Metazoa</taxon>
        <taxon>Ecdysozoa</taxon>
        <taxon>Arthropoda</taxon>
        <taxon>Chelicerata</taxon>
        <taxon>Arachnida</taxon>
        <taxon>Acari</taxon>
        <taxon>Parasitiformes</taxon>
        <taxon>Ixodida</taxon>
        <taxon>Ixodoidea</taxon>
        <taxon>Ixodidae</taxon>
        <taxon>Rhipicephalinae</taxon>
        <taxon>Dermacentor</taxon>
    </lineage>
</organism>
<evidence type="ECO:0000313" key="2">
    <source>
        <dbReference type="Proteomes" id="UP000821865"/>
    </source>
</evidence>
<accession>A0ACB8DKY7</accession>
<protein>
    <submittedName>
        <fullName evidence="1">Uncharacterized protein</fullName>
    </submittedName>
</protein>
<keyword evidence="2" id="KW-1185">Reference proteome</keyword>
<gene>
    <name evidence="1" type="ORF">HPB49_020824</name>
</gene>
<dbReference type="Proteomes" id="UP000821865">
    <property type="component" value="Chromosome 11"/>
</dbReference>
<evidence type="ECO:0000313" key="1">
    <source>
        <dbReference type="EMBL" id="KAH7971271.1"/>
    </source>
</evidence>
<reference evidence="1" key="1">
    <citation type="submission" date="2020-05" db="EMBL/GenBank/DDBJ databases">
        <title>Large-scale comparative analyses of tick genomes elucidate their genetic diversity and vector capacities.</title>
        <authorList>
            <person name="Jia N."/>
            <person name="Wang J."/>
            <person name="Shi W."/>
            <person name="Du L."/>
            <person name="Sun Y."/>
            <person name="Zhan W."/>
            <person name="Jiang J."/>
            <person name="Wang Q."/>
            <person name="Zhang B."/>
            <person name="Ji P."/>
            <person name="Sakyi L.B."/>
            <person name="Cui X."/>
            <person name="Yuan T."/>
            <person name="Jiang B."/>
            <person name="Yang W."/>
            <person name="Lam T.T.-Y."/>
            <person name="Chang Q."/>
            <person name="Ding S."/>
            <person name="Wang X."/>
            <person name="Zhu J."/>
            <person name="Ruan X."/>
            <person name="Zhao L."/>
            <person name="Wei J."/>
            <person name="Que T."/>
            <person name="Du C."/>
            <person name="Cheng J."/>
            <person name="Dai P."/>
            <person name="Han X."/>
            <person name="Huang E."/>
            <person name="Gao Y."/>
            <person name="Liu J."/>
            <person name="Shao H."/>
            <person name="Ye R."/>
            <person name="Li L."/>
            <person name="Wei W."/>
            <person name="Wang X."/>
            <person name="Wang C."/>
            <person name="Yang T."/>
            <person name="Huo Q."/>
            <person name="Li W."/>
            <person name="Guo W."/>
            <person name="Chen H."/>
            <person name="Zhou L."/>
            <person name="Ni X."/>
            <person name="Tian J."/>
            <person name="Zhou Y."/>
            <person name="Sheng Y."/>
            <person name="Liu T."/>
            <person name="Pan Y."/>
            <person name="Xia L."/>
            <person name="Li J."/>
            <person name="Zhao F."/>
            <person name="Cao W."/>
        </authorList>
    </citation>
    <scope>NUCLEOTIDE SEQUENCE</scope>
    <source>
        <strain evidence="1">Dsil-2018</strain>
    </source>
</reference>
<name>A0ACB8DKY7_DERSI</name>
<dbReference type="EMBL" id="CM023480">
    <property type="protein sequence ID" value="KAH7971271.1"/>
    <property type="molecule type" value="Genomic_DNA"/>
</dbReference>